<dbReference type="PANTHER" id="PTHR42673">
    <property type="entry name" value="MALEYLACETOACETATE ISOMERASE"/>
    <property type="match status" value="1"/>
</dbReference>
<dbReference type="GO" id="GO:0006559">
    <property type="term" value="P:L-phenylalanine catabolic process"/>
    <property type="evidence" value="ECO:0007669"/>
    <property type="project" value="TreeGrafter"/>
</dbReference>
<dbReference type="EMBL" id="ADVL01000156">
    <property type="protein sequence ID" value="EFH12878.1"/>
    <property type="molecule type" value="Genomic_DNA"/>
</dbReference>
<proteinExistence type="predicted"/>
<comment type="caution">
    <text evidence="2">The sequence shown here is derived from an EMBL/GenBank/DDBJ whole genome shotgun (WGS) entry which is preliminary data.</text>
</comment>
<feature type="domain" description="GST N-terminal" evidence="1">
    <location>
        <begin position="13"/>
        <end position="85"/>
    </location>
</feature>
<dbReference type="Pfam" id="PF13417">
    <property type="entry name" value="GST_N_3"/>
    <property type="match status" value="1"/>
</dbReference>
<dbReference type="Gene3D" id="1.20.1050.10">
    <property type="match status" value="1"/>
</dbReference>
<dbReference type="SUPFAM" id="SSF47616">
    <property type="entry name" value="GST C-terminal domain-like"/>
    <property type="match status" value="1"/>
</dbReference>
<dbReference type="GO" id="GO:0006749">
    <property type="term" value="P:glutathione metabolic process"/>
    <property type="evidence" value="ECO:0007669"/>
    <property type="project" value="TreeGrafter"/>
</dbReference>
<reference evidence="2 3" key="1">
    <citation type="submission" date="2010-04" db="EMBL/GenBank/DDBJ databases">
        <authorList>
            <person name="Qin X."/>
            <person name="Bachman B."/>
            <person name="Battles P."/>
            <person name="Bell A."/>
            <person name="Bess C."/>
            <person name="Bickham C."/>
            <person name="Chaboub L."/>
            <person name="Chen D."/>
            <person name="Coyle M."/>
            <person name="Deiros D.R."/>
            <person name="Dinh H."/>
            <person name="Forbes L."/>
            <person name="Fowler G."/>
            <person name="Francisco L."/>
            <person name="Fu Q."/>
            <person name="Gubbala S."/>
            <person name="Hale W."/>
            <person name="Han Y."/>
            <person name="Hemphill L."/>
            <person name="Highlander S.K."/>
            <person name="Hirani K."/>
            <person name="Hogues M."/>
            <person name="Jackson L."/>
            <person name="Jakkamsetti A."/>
            <person name="Javaid M."/>
            <person name="Jiang H."/>
            <person name="Korchina V."/>
            <person name="Kovar C."/>
            <person name="Lara F."/>
            <person name="Lee S."/>
            <person name="Mata R."/>
            <person name="Mathew T."/>
            <person name="Moen C."/>
            <person name="Morales K."/>
            <person name="Munidasa M."/>
            <person name="Nazareth L."/>
            <person name="Ngo R."/>
            <person name="Nguyen L."/>
            <person name="Okwuonu G."/>
            <person name="Ongeri F."/>
            <person name="Patil S."/>
            <person name="Petrosino J."/>
            <person name="Pham C."/>
            <person name="Pham P."/>
            <person name="Pu L.-L."/>
            <person name="Puazo M."/>
            <person name="Raj R."/>
            <person name="Reid J."/>
            <person name="Rouhana J."/>
            <person name="Saada N."/>
            <person name="Shang Y."/>
            <person name="Simmons D."/>
            <person name="Thornton R."/>
            <person name="Warren J."/>
            <person name="Weissenberger G."/>
            <person name="Zhang J."/>
            <person name="Zhang L."/>
            <person name="Zhou C."/>
            <person name="Zhu D."/>
            <person name="Muzny D."/>
            <person name="Worley K."/>
            <person name="Gibbs R."/>
        </authorList>
    </citation>
    <scope>NUCLEOTIDE SEQUENCE [LARGE SCALE GENOMIC DNA]</scope>
    <source>
        <strain evidence="2 3">ATCC 49957</strain>
    </source>
</reference>
<evidence type="ECO:0000313" key="2">
    <source>
        <dbReference type="EMBL" id="EFH12878.1"/>
    </source>
</evidence>
<evidence type="ECO:0000313" key="3">
    <source>
        <dbReference type="Proteomes" id="UP000005324"/>
    </source>
</evidence>
<dbReference type="GO" id="GO:0016034">
    <property type="term" value="F:maleylacetoacetate isomerase activity"/>
    <property type="evidence" value="ECO:0007669"/>
    <property type="project" value="TreeGrafter"/>
</dbReference>
<dbReference type="GO" id="GO:0004364">
    <property type="term" value="F:glutathione transferase activity"/>
    <property type="evidence" value="ECO:0007669"/>
    <property type="project" value="UniProtKB-EC"/>
</dbReference>
<dbReference type="AlphaFoldDB" id="D5RIJ5"/>
<keyword evidence="3" id="KW-1185">Reference proteome</keyword>
<evidence type="ECO:0000259" key="1">
    <source>
        <dbReference type="Pfam" id="PF13417"/>
    </source>
</evidence>
<sequence length="221" mass="24918">MFAMSEARLLISSYNYSSWSMRGFLLCRMAGLRFTVETASPDDPQVRAELLSRSATIRLPCLVQGEIRVWDTLAIAEHLNEQHPQARMMPAEPLARARCRSISGEMHAGFASLRGSLPLNIRARRPGFRLWSGPRADIEHLQSIWEDCLEAWGGPWLFGERLSVADAMFAPVASRFLTYDVHLPGLAGAYQDRLLAWPEVAEWMEAAEAEPEAIEELEVEF</sequence>
<dbReference type="EC" id="2.5.1.18" evidence="2"/>
<dbReference type="InterPro" id="IPR036249">
    <property type="entry name" value="Thioredoxin-like_sf"/>
</dbReference>
<organism evidence="2 3">
    <name type="scientific">Pseudoroseomonas cervicalis ATCC 49957</name>
    <dbReference type="NCBI Taxonomy" id="525371"/>
    <lineage>
        <taxon>Bacteria</taxon>
        <taxon>Pseudomonadati</taxon>
        <taxon>Pseudomonadota</taxon>
        <taxon>Alphaproteobacteria</taxon>
        <taxon>Acetobacterales</taxon>
        <taxon>Roseomonadaceae</taxon>
        <taxon>Roseomonas</taxon>
    </lineage>
</organism>
<dbReference type="Pfam" id="PF13410">
    <property type="entry name" value="GST_C_2"/>
    <property type="match status" value="1"/>
</dbReference>
<name>D5RIJ5_9PROT</name>
<dbReference type="PANTHER" id="PTHR42673:SF4">
    <property type="entry name" value="MALEYLACETOACETATE ISOMERASE"/>
    <property type="match status" value="1"/>
</dbReference>
<dbReference type="InterPro" id="IPR004045">
    <property type="entry name" value="Glutathione_S-Trfase_N"/>
</dbReference>
<dbReference type="CDD" id="cd03194">
    <property type="entry name" value="GST_C_3"/>
    <property type="match status" value="1"/>
</dbReference>
<protein>
    <submittedName>
        <fullName evidence="2">Glutathione S-transferase, N-terminal domain protein</fullName>
        <ecNumber evidence="2">2.5.1.18</ecNumber>
    </submittedName>
</protein>
<dbReference type="SUPFAM" id="SSF52833">
    <property type="entry name" value="Thioredoxin-like"/>
    <property type="match status" value="1"/>
</dbReference>
<keyword evidence="2" id="KW-0808">Transferase</keyword>
<dbReference type="Gene3D" id="3.40.30.10">
    <property type="entry name" value="Glutaredoxin"/>
    <property type="match status" value="1"/>
</dbReference>
<dbReference type="HOGENOM" id="CLU_070658_0_0_5"/>
<dbReference type="Proteomes" id="UP000005324">
    <property type="component" value="Unassembled WGS sequence"/>
</dbReference>
<gene>
    <name evidence="2" type="primary">gst9</name>
    <name evidence="2" type="ORF">HMPREF0731_0905</name>
</gene>
<dbReference type="InterPro" id="IPR036282">
    <property type="entry name" value="Glutathione-S-Trfase_C_sf"/>
</dbReference>
<accession>D5RIJ5</accession>